<dbReference type="InterPro" id="IPR009057">
    <property type="entry name" value="Homeodomain-like_sf"/>
</dbReference>
<reference evidence="7 8" key="1">
    <citation type="submission" date="2018-09" db="EMBL/GenBank/DDBJ databases">
        <title>YIM 75000 draft genome.</title>
        <authorList>
            <person name="Tang S."/>
            <person name="Feng Y."/>
        </authorList>
    </citation>
    <scope>NUCLEOTIDE SEQUENCE [LARGE SCALE GENOMIC DNA]</scope>
    <source>
        <strain evidence="7 8">YIM 75000</strain>
    </source>
</reference>
<name>A0A3A3Z285_9ACTN</name>
<dbReference type="InterPro" id="IPR049445">
    <property type="entry name" value="TetR_SbtR-like_C"/>
</dbReference>
<dbReference type="InterPro" id="IPR001647">
    <property type="entry name" value="HTH_TetR"/>
</dbReference>
<evidence type="ECO:0000313" key="8">
    <source>
        <dbReference type="Proteomes" id="UP000265614"/>
    </source>
</evidence>
<comment type="caution">
    <text evidence="7">The sequence shown here is derived from an EMBL/GenBank/DDBJ whole genome shotgun (WGS) entry which is preliminary data.</text>
</comment>
<dbReference type="Gene3D" id="1.10.357.10">
    <property type="entry name" value="Tetracycline Repressor, domain 2"/>
    <property type="match status" value="1"/>
</dbReference>
<keyword evidence="2 4" id="KW-0238">DNA-binding</keyword>
<keyword evidence="8" id="KW-1185">Reference proteome</keyword>
<dbReference type="PANTHER" id="PTHR30055">
    <property type="entry name" value="HTH-TYPE TRANSCRIPTIONAL REGULATOR RUTR"/>
    <property type="match status" value="1"/>
</dbReference>
<accession>A0A3A3Z285</accession>
<evidence type="ECO:0000256" key="3">
    <source>
        <dbReference type="ARBA" id="ARBA00023163"/>
    </source>
</evidence>
<proteinExistence type="predicted"/>
<protein>
    <submittedName>
        <fullName evidence="7">TetR/AcrR family transcriptional regulator</fullName>
    </submittedName>
</protein>
<keyword evidence="3" id="KW-0804">Transcription</keyword>
<feature type="region of interest" description="Disordered" evidence="5">
    <location>
        <begin position="1"/>
        <end position="29"/>
    </location>
</feature>
<dbReference type="InterPro" id="IPR050109">
    <property type="entry name" value="HTH-type_TetR-like_transc_reg"/>
</dbReference>
<dbReference type="PANTHER" id="PTHR30055:SF234">
    <property type="entry name" value="HTH-TYPE TRANSCRIPTIONAL REGULATOR BETI"/>
    <property type="match status" value="1"/>
</dbReference>
<dbReference type="GO" id="GO:0000976">
    <property type="term" value="F:transcription cis-regulatory region binding"/>
    <property type="evidence" value="ECO:0007669"/>
    <property type="project" value="TreeGrafter"/>
</dbReference>
<dbReference type="EMBL" id="QZEZ01000001">
    <property type="protein sequence ID" value="RJK97492.1"/>
    <property type="molecule type" value="Genomic_DNA"/>
</dbReference>
<dbReference type="InterPro" id="IPR036271">
    <property type="entry name" value="Tet_transcr_reg_TetR-rel_C_sf"/>
</dbReference>
<dbReference type="SUPFAM" id="SSF48498">
    <property type="entry name" value="Tetracyclin repressor-like, C-terminal domain"/>
    <property type="match status" value="1"/>
</dbReference>
<evidence type="ECO:0000259" key="6">
    <source>
        <dbReference type="PROSITE" id="PS50977"/>
    </source>
</evidence>
<dbReference type="GO" id="GO:0003700">
    <property type="term" value="F:DNA-binding transcription factor activity"/>
    <property type="evidence" value="ECO:0007669"/>
    <property type="project" value="TreeGrafter"/>
</dbReference>
<organism evidence="7 8">
    <name type="scientific">Vallicoccus soli</name>
    <dbReference type="NCBI Taxonomy" id="2339232"/>
    <lineage>
        <taxon>Bacteria</taxon>
        <taxon>Bacillati</taxon>
        <taxon>Actinomycetota</taxon>
        <taxon>Actinomycetes</taxon>
        <taxon>Motilibacterales</taxon>
        <taxon>Vallicoccaceae</taxon>
        <taxon>Vallicoccus</taxon>
    </lineage>
</organism>
<evidence type="ECO:0000256" key="1">
    <source>
        <dbReference type="ARBA" id="ARBA00023015"/>
    </source>
</evidence>
<feature type="DNA-binding region" description="H-T-H motif" evidence="4">
    <location>
        <begin position="48"/>
        <end position="67"/>
    </location>
</feature>
<dbReference type="Pfam" id="PF21597">
    <property type="entry name" value="TetR_C_43"/>
    <property type="match status" value="1"/>
</dbReference>
<evidence type="ECO:0000256" key="4">
    <source>
        <dbReference type="PROSITE-ProRule" id="PRU00335"/>
    </source>
</evidence>
<gene>
    <name evidence="7" type="ORF">D5H78_00080</name>
</gene>
<sequence length="199" mass="20647">MTGEPVQIDGSGQAVRLQPPARRADARRNRDKVLAAARAAFAEGGETSMAAVARRAGVGMATLYRNFPGRRELLEAVYADEVATALEAARAAAAADDPGAALAGWARSFFAFARAKRDVVAELLAQPGHDAAGIGEGREALVAAVRPLLARAQAAGRARADLTIEQVVDLVLAVAAVRGPAEHVEPLLETVLDGLVRPG</sequence>
<dbReference type="SUPFAM" id="SSF46689">
    <property type="entry name" value="Homeodomain-like"/>
    <property type="match status" value="1"/>
</dbReference>
<evidence type="ECO:0000256" key="2">
    <source>
        <dbReference type="ARBA" id="ARBA00023125"/>
    </source>
</evidence>
<dbReference type="Proteomes" id="UP000265614">
    <property type="component" value="Unassembled WGS sequence"/>
</dbReference>
<keyword evidence="1" id="KW-0805">Transcription regulation</keyword>
<dbReference type="AlphaFoldDB" id="A0A3A3Z285"/>
<evidence type="ECO:0000313" key="7">
    <source>
        <dbReference type="EMBL" id="RJK97492.1"/>
    </source>
</evidence>
<feature type="domain" description="HTH tetR-type" evidence="6">
    <location>
        <begin position="27"/>
        <end position="85"/>
    </location>
</feature>
<dbReference type="PROSITE" id="PS50977">
    <property type="entry name" value="HTH_TETR_2"/>
    <property type="match status" value="1"/>
</dbReference>
<dbReference type="RefSeq" id="WP_119948391.1">
    <property type="nucleotide sequence ID" value="NZ_QZEZ01000001.1"/>
</dbReference>
<evidence type="ECO:0000256" key="5">
    <source>
        <dbReference type="SAM" id="MobiDB-lite"/>
    </source>
</evidence>
<dbReference type="Pfam" id="PF00440">
    <property type="entry name" value="TetR_N"/>
    <property type="match status" value="1"/>
</dbReference>